<keyword evidence="4 9" id="KW-0808">Transferase</keyword>
<proteinExistence type="inferred from homology"/>
<comment type="caution">
    <text evidence="9">Lacks conserved residue(s) required for the propagation of feature annotation.</text>
</comment>
<evidence type="ECO:0000256" key="2">
    <source>
        <dbReference type="ARBA" id="ARBA00022605"/>
    </source>
</evidence>
<name>A0A2N5CM56_9CAUL</name>
<dbReference type="Gene3D" id="3.40.1030.10">
    <property type="entry name" value="Nucleoside phosphorylase/phosphoribosyltransferase catalytic domain"/>
    <property type="match status" value="1"/>
</dbReference>
<dbReference type="EMBL" id="PJRQ01000048">
    <property type="protein sequence ID" value="PLR06965.1"/>
    <property type="molecule type" value="Genomic_DNA"/>
</dbReference>
<feature type="binding site" evidence="9">
    <location>
        <position position="90"/>
    </location>
    <ligand>
        <name>5-phospho-alpha-D-ribose 1-diphosphate</name>
        <dbReference type="ChEBI" id="CHEBI:58017"/>
    </ligand>
</feature>
<comment type="similarity">
    <text evidence="8">In the C-terminal section; belongs to the anthranilate phosphoribosyltransferase family.</text>
</comment>
<comment type="cofactor">
    <cofactor evidence="9">
        <name>Mg(2+)</name>
        <dbReference type="ChEBI" id="CHEBI:18420"/>
    </cofactor>
    <text evidence="9">Binds 2 magnesium ions per monomer.</text>
</comment>
<dbReference type="InterPro" id="IPR036320">
    <property type="entry name" value="Glycosyl_Trfase_fam3_N_dom_sf"/>
</dbReference>
<gene>
    <name evidence="9 13" type="primary">trpD</name>
    <name evidence="12" type="ORF">C1707_18620</name>
    <name evidence="13" type="ORF">CFHF_23930</name>
</gene>
<dbReference type="InterPro" id="IPR000312">
    <property type="entry name" value="Glycosyl_Trfase_fam3"/>
</dbReference>
<feature type="binding site" evidence="9">
    <location>
        <position position="227"/>
    </location>
    <ligand>
        <name>Mg(2+)</name>
        <dbReference type="ChEBI" id="CHEBI:18420"/>
        <label>2</label>
    </ligand>
</feature>
<accession>A0A2N5CM56</accession>
<dbReference type="GO" id="GO:0000162">
    <property type="term" value="P:L-tryptophan biosynthetic process"/>
    <property type="evidence" value="ECO:0007669"/>
    <property type="project" value="UniProtKB-UniRule"/>
</dbReference>
<comment type="function">
    <text evidence="9">Catalyzes the transfer of the phosphoribosyl group of 5-phosphorylribose-1-pyrophosphate (PRPP) to anthranilate to yield N-(5'-phosphoribosyl)-anthranilate (PRA).</text>
</comment>
<dbReference type="AlphaFoldDB" id="A0A2N5CM56"/>
<feature type="binding site" evidence="9">
    <location>
        <begin position="110"/>
        <end position="118"/>
    </location>
    <ligand>
        <name>5-phospho-alpha-D-ribose 1-diphosphate</name>
        <dbReference type="ChEBI" id="CHEBI:58017"/>
    </ligand>
</feature>
<dbReference type="HAMAP" id="MF_00211">
    <property type="entry name" value="TrpD"/>
    <property type="match status" value="1"/>
</dbReference>
<dbReference type="PANTHER" id="PTHR43285">
    <property type="entry name" value="ANTHRANILATE PHOSPHORIBOSYLTRANSFERASE"/>
    <property type="match status" value="1"/>
</dbReference>
<evidence type="ECO:0000256" key="9">
    <source>
        <dbReference type="HAMAP-Rule" id="MF_00211"/>
    </source>
</evidence>
<keyword evidence="2 9" id="KW-0028">Amino-acid biosynthesis</keyword>
<evidence type="ECO:0000313" key="15">
    <source>
        <dbReference type="Proteomes" id="UP000281192"/>
    </source>
</evidence>
<dbReference type="RefSeq" id="WP_101715436.1">
    <property type="nucleotide sequence ID" value="NZ_CP026100.1"/>
</dbReference>
<evidence type="ECO:0000313" key="13">
    <source>
        <dbReference type="EMBL" id="PLR06965.1"/>
    </source>
</evidence>
<comment type="pathway">
    <text evidence="1 9">Amino-acid biosynthesis; L-tryptophan biosynthesis; L-tryptophan from chorismate: step 2/5.</text>
</comment>
<dbReference type="KEGG" id="cfh:C1707_18620"/>
<dbReference type="Pfam" id="PF00591">
    <property type="entry name" value="Glycos_transf_3"/>
    <property type="match status" value="1"/>
</dbReference>
<evidence type="ECO:0000259" key="10">
    <source>
        <dbReference type="Pfam" id="PF00591"/>
    </source>
</evidence>
<evidence type="ECO:0000256" key="5">
    <source>
        <dbReference type="ARBA" id="ARBA00022822"/>
    </source>
</evidence>
<feature type="binding site" evidence="9">
    <location>
        <position position="113"/>
    </location>
    <ligand>
        <name>anthranilate</name>
        <dbReference type="ChEBI" id="CHEBI:16567"/>
        <label>1</label>
    </ligand>
</feature>
<dbReference type="Proteomes" id="UP000234483">
    <property type="component" value="Unassembled WGS sequence"/>
</dbReference>
<feature type="binding site" evidence="9">
    <location>
        <position position="82"/>
    </location>
    <ligand>
        <name>5-phospho-alpha-D-ribose 1-diphosphate</name>
        <dbReference type="ChEBI" id="CHEBI:58017"/>
    </ligand>
</feature>
<comment type="catalytic activity">
    <reaction evidence="7 9">
        <text>N-(5-phospho-beta-D-ribosyl)anthranilate + diphosphate = 5-phospho-alpha-D-ribose 1-diphosphate + anthranilate</text>
        <dbReference type="Rhea" id="RHEA:11768"/>
        <dbReference type="ChEBI" id="CHEBI:16567"/>
        <dbReference type="ChEBI" id="CHEBI:18277"/>
        <dbReference type="ChEBI" id="CHEBI:33019"/>
        <dbReference type="ChEBI" id="CHEBI:58017"/>
        <dbReference type="EC" id="2.4.2.18"/>
    </reaction>
</comment>
<dbReference type="SUPFAM" id="SSF47648">
    <property type="entry name" value="Nucleoside phosphorylase/phosphoribosyltransferase N-terminal domain"/>
    <property type="match status" value="1"/>
</dbReference>
<evidence type="ECO:0000256" key="7">
    <source>
        <dbReference type="ARBA" id="ARBA00052328"/>
    </source>
</evidence>
<feature type="binding site" evidence="9">
    <location>
        <position position="227"/>
    </location>
    <ligand>
        <name>Mg(2+)</name>
        <dbReference type="ChEBI" id="CHEBI:18420"/>
        <label>1</label>
    </ligand>
</feature>
<dbReference type="InterPro" id="IPR035902">
    <property type="entry name" value="Nuc_phospho_transferase"/>
</dbReference>
<dbReference type="Gene3D" id="1.20.970.10">
    <property type="entry name" value="Transferase, Pyrimidine Nucleoside Phosphorylase, Chain C"/>
    <property type="match status" value="1"/>
</dbReference>
<protein>
    <recommendedName>
        <fullName evidence="9">Anthranilate phosphoribosyltransferase</fullName>
        <ecNumber evidence="9">2.4.2.18</ecNumber>
    </recommendedName>
</protein>
<keyword evidence="5 9" id="KW-0822">Tryptophan biosynthesis</keyword>
<feature type="binding site" evidence="9">
    <location>
        <position position="82"/>
    </location>
    <ligand>
        <name>anthranilate</name>
        <dbReference type="ChEBI" id="CHEBI:16567"/>
        <label>1</label>
    </ligand>
</feature>
<feature type="binding site" evidence="9">
    <location>
        <position position="168"/>
    </location>
    <ligand>
        <name>anthranilate</name>
        <dbReference type="ChEBI" id="CHEBI:16567"/>
        <label>2</label>
    </ligand>
</feature>
<reference evidence="12 15" key="2">
    <citation type="submission" date="2018-01" db="EMBL/GenBank/DDBJ databases">
        <title>Complete genome sequence of Caulobacter flavus RHGG3.</title>
        <authorList>
            <person name="Yang E."/>
        </authorList>
    </citation>
    <scope>NUCLEOTIDE SEQUENCE [LARGE SCALE GENOMIC DNA]</scope>
    <source>
        <strain evidence="12 15">RHGG3</strain>
    </source>
</reference>
<feature type="binding site" evidence="9">
    <location>
        <position position="94"/>
    </location>
    <ligand>
        <name>Mg(2+)</name>
        <dbReference type="ChEBI" id="CHEBI:18420"/>
        <label>1</label>
    </ligand>
</feature>
<dbReference type="InterPro" id="IPR005940">
    <property type="entry name" value="Anthranilate_Pribosyl_Tfrase"/>
</dbReference>
<evidence type="ECO:0000256" key="4">
    <source>
        <dbReference type="ARBA" id="ARBA00022679"/>
    </source>
</evidence>
<evidence type="ECO:0000313" key="14">
    <source>
        <dbReference type="Proteomes" id="UP000234483"/>
    </source>
</evidence>
<comment type="subunit">
    <text evidence="9">Homodimer.</text>
</comment>
<dbReference type="Proteomes" id="UP000281192">
    <property type="component" value="Chromosome"/>
</dbReference>
<dbReference type="Pfam" id="PF02885">
    <property type="entry name" value="Glycos_trans_3N"/>
    <property type="match status" value="1"/>
</dbReference>
<dbReference type="FunFam" id="3.40.1030.10:FF:000002">
    <property type="entry name" value="Anthranilate phosphoribosyltransferase"/>
    <property type="match status" value="1"/>
</dbReference>
<keyword evidence="15" id="KW-1185">Reference proteome</keyword>
<evidence type="ECO:0000256" key="1">
    <source>
        <dbReference type="ARBA" id="ARBA00004907"/>
    </source>
</evidence>
<dbReference type="GO" id="GO:0000287">
    <property type="term" value="F:magnesium ion binding"/>
    <property type="evidence" value="ECO:0007669"/>
    <property type="project" value="UniProtKB-UniRule"/>
</dbReference>
<feature type="binding site" evidence="9">
    <location>
        <begin position="92"/>
        <end position="95"/>
    </location>
    <ligand>
        <name>5-phospho-alpha-D-ribose 1-diphosphate</name>
        <dbReference type="ChEBI" id="CHEBI:58017"/>
    </ligand>
</feature>
<dbReference type="EMBL" id="CP026100">
    <property type="protein sequence ID" value="AYV48110.1"/>
    <property type="molecule type" value="Genomic_DNA"/>
</dbReference>
<keyword evidence="9" id="KW-0460">Magnesium</keyword>
<feature type="binding site" evidence="9">
    <location>
        <position position="226"/>
    </location>
    <ligand>
        <name>Mg(2+)</name>
        <dbReference type="ChEBI" id="CHEBI:18420"/>
        <label>2</label>
    </ligand>
</feature>
<feature type="binding site" evidence="9">
    <location>
        <begin position="85"/>
        <end position="86"/>
    </location>
    <ligand>
        <name>5-phospho-alpha-D-ribose 1-diphosphate</name>
        <dbReference type="ChEBI" id="CHEBI:58017"/>
    </ligand>
</feature>
<dbReference type="PANTHER" id="PTHR43285:SF2">
    <property type="entry name" value="ANTHRANILATE PHOSPHORIBOSYLTRANSFERASE"/>
    <property type="match status" value="1"/>
</dbReference>
<feature type="domain" description="Glycosyl transferase family 3" evidence="10">
    <location>
        <begin position="76"/>
        <end position="324"/>
    </location>
</feature>
<dbReference type="SUPFAM" id="SSF52418">
    <property type="entry name" value="Nucleoside phosphorylase/phosphoribosyltransferase catalytic domain"/>
    <property type="match status" value="1"/>
</dbReference>
<feature type="binding site" evidence="9">
    <location>
        <position position="122"/>
    </location>
    <ligand>
        <name>5-phospho-alpha-D-ribose 1-diphosphate</name>
        <dbReference type="ChEBI" id="CHEBI:58017"/>
    </ligand>
</feature>
<keyword evidence="9" id="KW-0479">Metal-binding</keyword>
<dbReference type="EC" id="2.4.2.18" evidence="9"/>
<dbReference type="NCBIfam" id="TIGR01245">
    <property type="entry name" value="trpD"/>
    <property type="match status" value="1"/>
</dbReference>
<sequence length="342" mass="35246">MSDAFKPLLAKLADGQTLSEDDAEVFFSACLRGEPTPAQVAAAVTAMRLRGETVGEIAACARAMRRAAVHLEHPYDVVDVCGTGGDGLHTLNISTAVGFVAAGGGLKVAKHGNRAVTSKSGTADVLAALGVNIDATLIQQRAALDSAGICFLFAQSHHGAMKHVAPIRQQLGFRTIFNLLGPLTNPAGARRQVVGVSAPRFVEPIARALGALGAERAWSVHGGGMDELTITGETEVAEWREGAIRLFTITPEAVGLQRASLAEITGGDPAFNAAALTRLLDGETGAYRDIVLLNAAAAFLVADKVETLREGVELASAVLDDGRAKAALAGLVAATNAQAVTA</sequence>
<evidence type="ECO:0000256" key="3">
    <source>
        <dbReference type="ARBA" id="ARBA00022676"/>
    </source>
</evidence>
<organism evidence="13 14">
    <name type="scientific">Caulobacter flavus</name>
    <dbReference type="NCBI Taxonomy" id="1679497"/>
    <lineage>
        <taxon>Bacteria</taxon>
        <taxon>Pseudomonadati</taxon>
        <taxon>Pseudomonadota</taxon>
        <taxon>Alphaproteobacteria</taxon>
        <taxon>Caulobacterales</taxon>
        <taxon>Caulobacteraceae</taxon>
        <taxon>Caulobacter</taxon>
    </lineage>
</organism>
<dbReference type="UniPathway" id="UPA00035">
    <property type="reaction ID" value="UER00041"/>
</dbReference>
<keyword evidence="3 9" id="KW-0328">Glycosyltransferase</keyword>
<reference evidence="13 14" key="1">
    <citation type="submission" date="2017-12" db="EMBL/GenBank/DDBJ databases">
        <title>The genome sequence of Caulobacter flavus CGMCC1 15093.</title>
        <authorList>
            <person name="Gao J."/>
            <person name="Mao X."/>
            <person name="Sun J."/>
        </authorList>
    </citation>
    <scope>NUCLEOTIDE SEQUENCE [LARGE SCALE GENOMIC DNA]</scope>
    <source>
        <strain evidence="13 14">CGMCC1 15093</strain>
    </source>
</reference>
<evidence type="ECO:0000313" key="12">
    <source>
        <dbReference type="EMBL" id="AYV48110.1"/>
    </source>
</evidence>
<dbReference type="GO" id="GO:0005829">
    <property type="term" value="C:cytosol"/>
    <property type="evidence" value="ECO:0007669"/>
    <property type="project" value="TreeGrafter"/>
</dbReference>
<evidence type="ECO:0000256" key="6">
    <source>
        <dbReference type="ARBA" id="ARBA00023141"/>
    </source>
</evidence>
<evidence type="ECO:0000256" key="8">
    <source>
        <dbReference type="ARBA" id="ARBA00061188"/>
    </source>
</evidence>
<feature type="domain" description="Glycosyl transferase family 3 N-terminal" evidence="11">
    <location>
        <begin position="6"/>
        <end position="68"/>
    </location>
</feature>
<dbReference type="GO" id="GO:0004048">
    <property type="term" value="F:anthranilate phosphoribosyltransferase activity"/>
    <property type="evidence" value="ECO:0007669"/>
    <property type="project" value="UniProtKB-UniRule"/>
</dbReference>
<evidence type="ECO:0000259" key="11">
    <source>
        <dbReference type="Pfam" id="PF02885"/>
    </source>
</evidence>
<dbReference type="InterPro" id="IPR017459">
    <property type="entry name" value="Glycosyl_Trfase_fam3_N_dom"/>
</dbReference>
<dbReference type="OrthoDB" id="9806430at2"/>
<comment type="similarity">
    <text evidence="9">Belongs to the anthranilate phosphoribosyltransferase family.</text>
</comment>
<keyword evidence="6 9" id="KW-0057">Aromatic amino acid biosynthesis</keyword>